<dbReference type="GO" id="GO:0016020">
    <property type="term" value="C:membrane"/>
    <property type="evidence" value="ECO:0007669"/>
    <property type="project" value="InterPro"/>
</dbReference>
<proteinExistence type="inferred from homology"/>
<comment type="caution">
    <text evidence="3">The sequence shown here is derived from an EMBL/GenBank/DDBJ whole genome shotgun (WGS) entry which is preliminary data.</text>
</comment>
<dbReference type="AlphaFoldDB" id="A0A9K3PHP6"/>
<dbReference type="GO" id="GO:0015297">
    <property type="term" value="F:antiporter activity"/>
    <property type="evidence" value="ECO:0007669"/>
    <property type="project" value="InterPro"/>
</dbReference>
<feature type="transmembrane region" description="Helical" evidence="2">
    <location>
        <begin position="522"/>
        <end position="544"/>
    </location>
</feature>
<keyword evidence="4" id="KW-1185">Reference proteome</keyword>
<organism evidence="3 4">
    <name type="scientific">Nitzschia inconspicua</name>
    <dbReference type="NCBI Taxonomy" id="303405"/>
    <lineage>
        <taxon>Eukaryota</taxon>
        <taxon>Sar</taxon>
        <taxon>Stramenopiles</taxon>
        <taxon>Ochrophyta</taxon>
        <taxon>Bacillariophyta</taxon>
        <taxon>Bacillariophyceae</taxon>
        <taxon>Bacillariophycidae</taxon>
        <taxon>Bacillariales</taxon>
        <taxon>Bacillariaceae</taxon>
        <taxon>Nitzschia</taxon>
    </lineage>
</organism>
<feature type="transmembrane region" description="Helical" evidence="2">
    <location>
        <begin position="249"/>
        <end position="270"/>
    </location>
</feature>
<evidence type="ECO:0000256" key="2">
    <source>
        <dbReference type="SAM" id="Phobius"/>
    </source>
</evidence>
<keyword evidence="2" id="KW-1133">Transmembrane helix</keyword>
<dbReference type="GO" id="GO:0042910">
    <property type="term" value="F:xenobiotic transmembrane transporter activity"/>
    <property type="evidence" value="ECO:0007669"/>
    <property type="project" value="InterPro"/>
</dbReference>
<name>A0A9K3PHP6_9STRA</name>
<protein>
    <submittedName>
        <fullName evidence="3">Multidrug efflux protein</fullName>
    </submittedName>
</protein>
<dbReference type="PANTHER" id="PTHR11206">
    <property type="entry name" value="MULTIDRUG RESISTANCE PROTEIN"/>
    <property type="match status" value="1"/>
</dbReference>
<feature type="transmembrane region" description="Helical" evidence="2">
    <location>
        <begin position="206"/>
        <end position="229"/>
    </location>
</feature>
<keyword evidence="2" id="KW-0472">Membrane</keyword>
<dbReference type="OrthoDB" id="2126698at2759"/>
<reference evidence="3" key="2">
    <citation type="submission" date="2021-04" db="EMBL/GenBank/DDBJ databases">
        <authorList>
            <person name="Podell S."/>
        </authorList>
    </citation>
    <scope>NUCLEOTIDE SEQUENCE</scope>
    <source>
        <strain evidence="3">Hildebrandi</strain>
    </source>
</reference>
<keyword evidence="2" id="KW-0812">Transmembrane</keyword>
<feature type="transmembrane region" description="Helical" evidence="2">
    <location>
        <begin position="305"/>
        <end position="329"/>
    </location>
</feature>
<feature type="transmembrane region" description="Helical" evidence="2">
    <location>
        <begin position="367"/>
        <end position="385"/>
    </location>
</feature>
<dbReference type="Pfam" id="PF01554">
    <property type="entry name" value="MatE"/>
    <property type="match status" value="3"/>
</dbReference>
<feature type="transmembrane region" description="Helical" evidence="2">
    <location>
        <begin position="447"/>
        <end position="470"/>
    </location>
</feature>
<gene>
    <name evidence="3" type="ORF">IV203_016792</name>
</gene>
<dbReference type="EMBL" id="JAGRRH010000020">
    <property type="protein sequence ID" value="KAG7348087.1"/>
    <property type="molecule type" value="Genomic_DNA"/>
</dbReference>
<accession>A0A9K3PHP6</accession>
<evidence type="ECO:0000313" key="3">
    <source>
        <dbReference type="EMBL" id="KAG7348087.1"/>
    </source>
</evidence>
<evidence type="ECO:0000313" key="4">
    <source>
        <dbReference type="Proteomes" id="UP000693970"/>
    </source>
</evidence>
<reference evidence="3" key="1">
    <citation type="journal article" date="2021" name="Sci. Rep.">
        <title>Diploid genomic architecture of Nitzschia inconspicua, an elite biomass production diatom.</title>
        <authorList>
            <person name="Oliver A."/>
            <person name="Podell S."/>
            <person name="Pinowska A."/>
            <person name="Traller J.C."/>
            <person name="Smith S.R."/>
            <person name="McClure R."/>
            <person name="Beliaev A."/>
            <person name="Bohutskyi P."/>
            <person name="Hill E.A."/>
            <person name="Rabines A."/>
            <person name="Zheng H."/>
            <person name="Allen L.Z."/>
            <person name="Kuo A."/>
            <person name="Grigoriev I.V."/>
            <person name="Allen A.E."/>
            <person name="Hazlebeck D."/>
            <person name="Allen E.E."/>
        </authorList>
    </citation>
    <scope>NUCLEOTIDE SEQUENCE</scope>
    <source>
        <strain evidence="3">Hildebrandi</strain>
    </source>
</reference>
<feature type="transmembrane region" description="Helical" evidence="2">
    <location>
        <begin position="564"/>
        <end position="587"/>
    </location>
</feature>
<evidence type="ECO:0000256" key="1">
    <source>
        <dbReference type="ARBA" id="ARBA00010199"/>
    </source>
</evidence>
<feature type="transmembrane region" description="Helical" evidence="2">
    <location>
        <begin position="282"/>
        <end position="299"/>
    </location>
</feature>
<dbReference type="NCBIfam" id="TIGR00797">
    <property type="entry name" value="matE"/>
    <property type="match status" value="1"/>
</dbReference>
<feature type="transmembrane region" description="Helical" evidence="2">
    <location>
        <begin position="490"/>
        <end position="510"/>
    </location>
</feature>
<comment type="similarity">
    <text evidence="1">Belongs to the multi antimicrobial extrusion (MATE) (TC 2.A.66.1) family.</text>
</comment>
<feature type="transmembrane region" description="Helical" evidence="2">
    <location>
        <begin position="405"/>
        <end position="427"/>
    </location>
</feature>
<dbReference type="InterPro" id="IPR002528">
    <property type="entry name" value="MATE_fam"/>
</dbReference>
<sequence length="607" mass="65441">MAVPTPSKRDSMLELAVIDSGDSNRLEGNEDDDANDRLLLVPKELNDDAASKQLSDGQAATSSSWFQHLLTELELQSATAFPALLSLVMSKIPWFVSLRFLGNIGGEELAAASLATTLQNVTGMSLSVGLSFALSTLAGQAKGDLMSRGHKLRKRLSDSTDDTETSVFDAEDCDPTEPVDSTHKHVVVSLDPFQDCNAPPITPIVYLLRGMCIQLSVVIPVGIWWLVGIEDTLISWGQGPQLASMASSYIRILVPSLWAYSIQWTLTCFLQTVGMADVPAKATLVGLILHVPFNWLFIYGLDFGYYGVGLATAAFQAVQLTFLCTYILFYPAGQQRLLDATGGTAIGRTYLTFGKEFALALGSCRGFIQYFGLALPGIVIISEWWASETAIFLSGRLTPNPYETLAGMTIYQSINTFCFMFPMAFAISGTSRVGSLLGEGLEQAASWAGKVSVGAAAVLSCILGFLLYLIPHDFLPSLFAPNELGVIYEAAQTIPLLALYVIADGIQVALNGVIKGCGRQCVTVPIVIVAYWIIGVPLAYFLAFTRNNGLSSCEDTTGTFCGDVGLVTAMTTGTWIHMLLLAVAVFGTTDWKLEARKAKERVDGIEK</sequence>
<dbReference type="Proteomes" id="UP000693970">
    <property type="component" value="Unassembled WGS sequence"/>
</dbReference>